<dbReference type="Proteomes" id="UP000887580">
    <property type="component" value="Unplaced"/>
</dbReference>
<reference evidence="2" key="1">
    <citation type="submission" date="2022-11" db="UniProtKB">
        <authorList>
            <consortium name="WormBaseParasite"/>
        </authorList>
    </citation>
    <scope>IDENTIFICATION</scope>
</reference>
<sequence length="357" mass="40551">MNFIRHKSTSKLFRQFSTCQRLKKEVINPYGRKTDEALHLFIRDKIKSNGPITVHEFMQLVSGSAAGYYVNKSRDEGKIFGPSGDFITAPELTQVFGELLAVWIYNELGNCGHTDEWQLVEFGPGTGNLMSQLLGAFKKFKEEDKLTVHFVEISDALIDEQEKKLCNNVTKNIEGKSYVRKNRSLYEAGTIVNQITEKVLINGGFALFVDYGHDGGREELSLRAYHKHALVDPLSSPGRNDITADVNFGYLKSLVEDRVLVYGPQEQRWFLSQLGILTRMQYLMSICKSKEDRENLFNAYKLLMTGTEHGGMGAAFKTFSIFPKTLQQIMEKRGGYPDGFRPFGMKIVEKKVLENEV</sequence>
<evidence type="ECO:0000313" key="1">
    <source>
        <dbReference type="Proteomes" id="UP000887580"/>
    </source>
</evidence>
<accession>A0AC35FTV5</accession>
<organism evidence="1 2">
    <name type="scientific">Panagrolaimus sp. PS1159</name>
    <dbReference type="NCBI Taxonomy" id="55785"/>
    <lineage>
        <taxon>Eukaryota</taxon>
        <taxon>Metazoa</taxon>
        <taxon>Ecdysozoa</taxon>
        <taxon>Nematoda</taxon>
        <taxon>Chromadorea</taxon>
        <taxon>Rhabditida</taxon>
        <taxon>Tylenchina</taxon>
        <taxon>Panagrolaimomorpha</taxon>
        <taxon>Panagrolaimoidea</taxon>
        <taxon>Panagrolaimidae</taxon>
        <taxon>Panagrolaimus</taxon>
    </lineage>
</organism>
<name>A0AC35FTV5_9BILA</name>
<protein>
    <submittedName>
        <fullName evidence="2">Protein arginine methyltransferase NDUFAF7</fullName>
    </submittedName>
</protein>
<dbReference type="WBParaSite" id="PS1159_v2.g20715.t1">
    <property type="protein sequence ID" value="PS1159_v2.g20715.t1"/>
    <property type="gene ID" value="PS1159_v2.g20715"/>
</dbReference>
<proteinExistence type="predicted"/>
<evidence type="ECO:0000313" key="2">
    <source>
        <dbReference type="WBParaSite" id="PS1159_v2.g20715.t1"/>
    </source>
</evidence>